<accession>Q9X4W7</accession>
<evidence type="ECO:0000313" key="2">
    <source>
        <dbReference type="EMBL" id="AAD21071.1"/>
    </source>
</evidence>
<gene>
    <name evidence="2" type="primary">ditI</name>
</gene>
<dbReference type="InterPro" id="IPR002347">
    <property type="entry name" value="SDR_fam"/>
</dbReference>
<protein>
    <submittedName>
        <fullName evidence="2">DitI</fullName>
    </submittedName>
</protein>
<dbReference type="PROSITE" id="PS00061">
    <property type="entry name" value="ADH_SHORT"/>
    <property type="match status" value="1"/>
</dbReference>
<reference evidence="2" key="1">
    <citation type="journal article" date="1999" name="J. Bacteriol.">
        <title>A novel aromatic-ring-hydroxylating dioxygenase from the diterpenoid-degrading bacterium Pseudomonas abietaniphila BKME-9.</title>
        <authorList>
            <person name="Martin V.J."/>
            <person name="Mohn W.W."/>
        </authorList>
    </citation>
    <scope>NUCLEOTIDE SEQUENCE</scope>
    <source>
        <strain evidence="2">BKME-9</strain>
    </source>
</reference>
<dbReference type="InterPro" id="IPR020904">
    <property type="entry name" value="Sc_DH/Rdtase_CS"/>
</dbReference>
<dbReference type="EMBL" id="AF119621">
    <property type="protein sequence ID" value="AAD21071.1"/>
    <property type="molecule type" value="Genomic_DNA"/>
</dbReference>
<dbReference type="SUPFAM" id="SSF51735">
    <property type="entry name" value="NAD(P)-binding Rossmann-fold domains"/>
    <property type="match status" value="1"/>
</dbReference>
<dbReference type="PIR" id="T50932">
    <property type="entry name" value="T50932"/>
</dbReference>
<reference evidence="2" key="4">
    <citation type="submission" date="2003-12" db="EMBL/GenBank/DDBJ databases">
        <authorList>
            <person name="Smith D.J."/>
            <person name="Mohn W.W."/>
        </authorList>
    </citation>
    <scope>NUCLEOTIDE SEQUENCE</scope>
    <source>
        <strain evidence="2">BKME-9</strain>
    </source>
</reference>
<dbReference type="Gene3D" id="3.40.50.720">
    <property type="entry name" value="NAD(P)-binding Rossmann-like Domain"/>
    <property type="match status" value="1"/>
</dbReference>
<reference evidence="2" key="3">
    <citation type="journal article" date="2000" name="J. Bacteriol.">
        <title>Genetic investigation of the catabolic pathway for degradation of abietane diterpenoids by Pseudomonas abietaniphila BKME-9.</title>
        <authorList>
            <person name="Martin V.J."/>
            <person name="Mohn W.W."/>
        </authorList>
    </citation>
    <scope>NUCLEOTIDE SEQUENCE</scope>
    <source>
        <strain evidence="2">BKME-9</strain>
    </source>
</reference>
<dbReference type="FunFam" id="3.40.50.720:FF:000084">
    <property type="entry name" value="Short-chain dehydrogenase reductase"/>
    <property type="match status" value="1"/>
</dbReference>
<evidence type="ECO:0000256" key="1">
    <source>
        <dbReference type="ARBA" id="ARBA00006484"/>
    </source>
</evidence>
<dbReference type="PRINTS" id="PR00081">
    <property type="entry name" value="GDHRDH"/>
</dbReference>
<reference evidence="2" key="2">
    <citation type="journal article" date="1999" name="Syst. Appl. Microbiol.">
        <title>Physiological and phylogenetic diversity of bacteria growing on resin acids.</title>
        <authorList>
            <person name="Mohn W.W."/>
            <person name="Wilson A.E."/>
            <person name="Bicho P."/>
            <person name="Moore E.R."/>
        </authorList>
    </citation>
    <scope>NUCLEOTIDE SEQUENCE</scope>
    <source>
        <strain evidence="2">BKME-9</strain>
    </source>
</reference>
<organism evidence="2">
    <name type="scientific">Pseudomonas abietaniphila</name>
    <dbReference type="NCBI Taxonomy" id="89065"/>
    <lineage>
        <taxon>Bacteria</taxon>
        <taxon>Pseudomonadati</taxon>
        <taxon>Pseudomonadota</taxon>
        <taxon>Gammaproteobacteria</taxon>
        <taxon>Pseudomonadales</taxon>
        <taxon>Pseudomonadaceae</taxon>
        <taxon>Pseudomonas</taxon>
    </lineage>
</organism>
<proteinExistence type="inferred from homology"/>
<reference evidence="2" key="5">
    <citation type="journal article" date="2004" name="J. Bacteriol.">
        <title>A cytochrome P450 involved in the metabolism of abietane diterpenoids by Pseudomonas abietaniphila BKME-9.</title>
        <authorList>
            <person name="Smith D.J."/>
            <person name="Martin V.J."/>
            <person name="Mohn W.W."/>
        </authorList>
    </citation>
    <scope>NUCLEOTIDE SEQUENCE</scope>
    <source>
        <strain evidence="2">BKME-9</strain>
    </source>
</reference>
<dbReference type="CDD" id="cd05233">
    <property type="entry name" value="SDR_c"/>
    <property type="match status" value="1"/>
</dbReference>
<dbReference type="PANTHER" id="PTHR42760">
    <property type="entry name" value="SHORT-CHAIN DEHYDROGENASES/REDUCTASES FAMILY MEMBER"/>
    <property type="match status" value="1"/>
</dbReference>
<sequence length="285" mass="30303">MFTYVAWEIHSNNNKKGAAMSLLRGQVALITGAGGGIGRSVALSFAKQGASVVVAELDEASGAAVAEELKALGAQALFIRTDVSSKADIQAAIDAAVTHFGGLDILVNNAFAPTPNVLLEEKTDDMLERTLNSTVWAAWWSMKAAFPHMQARGGGKIINFYSIDTEIGAWLHGDYNTAKSAVVGLTRSAASEWGRFNIRVNAIAPTAMGATFHKLAEENPGFAEMSAGLRPLGRCGEPEEDIGPVVVFLASEMSRFVTGETLHVDGGLHLPGYNSRPKDIPAREY</sequence>
<dbReference type="AlphaFoldDB" id="Q9X4W7"/>
<dbReference type="GO" id="GO:0016616">
    <property type="term" value="F:oxidoreductase activity, acting on the CH-OH group of donors, NAD or NADP as acceptor"/>
    <property type="evidence" value="ECO:0007669"/>
    <property type="project" value="TreeGrafter"/>
</dbReference>
<dbReference type="Pfam" id="PF13561">
    <property type="entry name" value="adh_short_C2"/>
    <property type="match status" value="1"/>
</dbReference>
<dbReference type="PRINTS" id="PR00080">
    <property type="entry name" value="SDRFAMILY"/>
</dbReference>
<name>Q9X4W7_9PSED</name>
<comment type="similarity">
    <text evidence="1">Belongs to the short-chain dehydrogenases/reductases (SDR) family.</text>
</comment>
<dbReference type="InterPro" id="IPR036291">
    <property type="entry name" value="NAD(P)-bd_dom_sf"/>
</dbReference>